<comment type="caution">
    <text evidence="2">The sequence shown here is derived from an EMBL/GenBank/DDBJ whole genome shotgun (WGS) entry which is preliminary data.</text>
</comment>
<dbReference type="GO" id="GO:0003677">
    <property type="term" value="F:DNA binding"/>
    <property type="evidence" value="ECO:0007669"/>
    <property type="project" value="InterPro"/>
</dbReference>
<evidence type="ECO:0000259" key="1">
    <source>
        <dbReference type="Pfam" id="PF13545"/>
    </source>
</evidence>
<keyword evidence="3" id="KW-1185">Reference proteome</keyword>
<dbReference type="SUPFAM" id="SSF46785">
    <property type="entry name" value="Winged helix' DNA-binding domain"/>
    <property type="match status" value="1"/>
</dbReference>
<evidence type="ECO:0000313" key="2">
    <source>
        <dbReference type="EMBL" id="GLI57162.1"/>
    </source>
</evidence>
<protein>
    <recommendedName>
        <fullName evidence="1">HTH crp-type domain-containing protein</fullName>
    </recommendedName>
</protein>
<dbReference type="AlphaFoldDB" id="A0A9W6GP48"/>
<dbReference type="Pfam" id="PF13545">
    <property type="entry name" value="HTH_Crp_2"/>
    <property type="match status" value="1"/>
</dbReference>
<reference evidence="2" key="1">
    <citation type="submission" date="2022-12" db="EMBL/GenBank/DDBJ databases">
        <title>Reference genome sequencing for broad-spectrum identification of bacterial and archaeal isolates by mass spectrometry.</title>
        <authorList>
            <person name="Sekiguchi Y."/>
            <person name="Tourlousse D.M."/>
        </authorList>
    </citation>
    <scope>NUCLEOTIDE SEQUENCE</scope>
    <source>
        <strain evidence="2">10succ1</strain>
    </source>
</reference>
<dbReference type="GO" id="GO:0006355">
    <property type="term" value="P:regulation of DNA-templated transcription"/>
    <property type="evidence" value="ECO:0007669"/>
    <property type="project" value="InterPro"/>
</dbReference>
<accession>A0A9W6GP48</accession>
<evidence type="ECO:0000313" key="3">
    <source>
        <dbReference type="Proteomes" id="UP001144471"/>
    </source>
</evidence>
<dbReference type="RefSeq" id="WP_281836639.1">
    <property type="nucleotide sequence ID" value="NZ_BSDY01000014.1"/>
</dbReference>
<dbReference type="InterPro" id="IPR012318">
    <property type="entry name" value="HTH_CRP"/>
</dbReference>
<name>A0A9W6GP48_9FUSO</name>
<sequence>MTKAEILYELNLKELIGTSFEDMIVISDMKVGEYNAHNNIATYIINGHVQHLVYTPEGGIFYMDFFGGEVTGINFSFSNRMVEKSKRFDVDIIAKKPSKIAYLPFEKLMDLRFDGKSKAIEKLLMMGVKEHFEKSKYFLLKNMCSDEEFFIKYLERSKTIDTRGTKELSELLNIKQRSLQRFLKKLQEYEIIDRSSGRIQIKDQARLEEYKKRFEK</sequence>
<dbReference type="InterPro" id="IPR014710">
    <property type="entry name" value="RmlC-like_jellyroll"/>
</dbReference>
<dbReference type="Proteomes" id="UP001144471">
    <property type="component" value="Unassembled WGS sequence"/>
</dbReference>
<feature type="domain" description="HTH crp-type" evidence="1">
    <location>
        <begin position="166"/>
        <end position="210"/>
    </location>
</feature>
<organism evidence="2 3">
    <name type="scientific">Propionigenium maris DSM 9537</name>
    <dbReference type="NCBI Taxonomy" id="1123000"/>
    <lineage>
        <taxon>Bacteria</taxon>
        <taxon>Fusobacteriati</taxon>
        <taxon>Fusobacteriota</taxon>
        <taxon>Fusobacteriia</taxon>
        <taxon>Fusobacteriales</taxon>
        <taxon>Fusobacteriaceae</taxon>
        <taxon>Propionigenium</taxon>
    </lineage>
</organism>
<dbReference type="EMBL" id="BSDY01000014">
    <property type="protein sequence ID" value="GLI57162.1"/>
    <property type="molecule type" value="Genomic_DNA"/>
</dbReference>
<dbReference type="Gene3D" id="2.60.120.10">
    <property type="entry name" value="Jelly Rolls"/>
    <property type="match status" value="1"/>
</dbReference>
<proteinExistence type="predicted"/>
<gene>
    <name evidence="2" type="ORF">PM10SUCC1_26760</name>
</gene>
<dbReference type="InterPro" id="IPR036390">
    <property type="entry name" value="WH_DNA-bd_sf"/>
</dbReference>